<dbReference type="EMBL" id="CAVMJV010000002">
    <property type="protein sequence ID" value="CAK5012504.1"/>
    <property type="molecule type" value="Genomic_DNA"/>
</dbReference>
<name>A0ACB0XQ72_MELEN</name>
<accession>A0ACB0XQ72</accession>
<comment type="caution">
    <text evidence="1">The sequence shown here is derived from an EMBL/GenBank/DDBJ whole genome shotgun (WGS) entry which is preliminary data.</text>
</comment>
<proteinExistence type="predicted"/>
<organism evidence="1 2">
    <name type="scientific">Meloidogyne enterolobii</name>
    <name type="common">Root-knot nematode worm</name>
    <name type="synonym">Meloidogyne mayaguensis</name>
    <dbReference type="NCBI Taxonomy" id="390850"/>
    <lineage>
        <taxon>Eukaryota</taxon>
        <taxon>Metazoa</taxon>
        <taxon>Ecdysozoa</taxon>
        <taxon>Nematoda</taxon>
        <taxon>Chromadorea</taxon>
        <taxon>Rhabditida</taxon>
        <taxon>Tylenchina</taxon>
        <taxon>Tylenchomorpha</taxon>
        <taxon>Tylenchoidea</taxon>
        <taxon>Meloidogynidae</taxon>
        <taxon>Meloidogyninae</taxon>
        <taxon>Meloidogyne</taxon>
    </lineage>
</organism>
<evidence type="ECO:0000313" key="1">
    <source>
        <dbReference type="EMBL" id="CAK5012504.1"/>
    </source>
</evidence>
<reference evidence="1" key="1">
    <citation type="submission" date="2023-11" db="EMBL/GenBank/DDBJ databases">
        <authorList>
            <person name="Poullet M."/>
        </authorList>
    </citation>
    <scope>NUCLEOTIDE SEQUENCE</scope>
    <source>
        <strain evidence="1">E1834</strain>
    </source>
</reference>
<evidence type="ECO:0000313" key="2">
    <source>
        <dbReference type="Proteomes" id="UP001497535"/>
    </source>
</evidence>
<gene>
    <name evidence="1" type="ORF">MENTE1834_LOCUS2141</name>
</gene>
<protein>
    <submittedName>
        <fullName evidence="1">Uncharacterized protein</fullName>
    </submittedName>
</protein>
<keyword evidence="2" id="KW-1185">Reference proteome</keyword>
<sequence length="102" mass="11769">MLFILDSAVESELGKVLICLARFAMKTGWWTVSLSQLRAIVVSLQMKDLSISQFISFWMNLVELNPIKIPSSSNRGRVSFEFAFSGRKQFFERNKAVRSFER</sequence>
<dbReference type="Proteomes" id="UP001497535">
    <property type="component" value="Unassembled WGS sequence"/>
</dbReference>